<reference evidence="1" key="1">
    <citation type="journal article" date="2023" name="bioRxiv">
        <title>Improved chromosome-level genome assembly for marigold (Tagetes erecta).</title>
        <authorList>
            <person name="Jiang F."/>
            <person name="Yuan L."/>
            <person name="Wang S."/>
            <person name="Wang H."/>
            <person name="Xu D."/>
            <person name="Wang A."/>
            <person name="Fan W."/>
        </authorList>
    </citation>
    <scope>NUCLEOTIDE SEQUENCE</scope>
    <source>
        <strain evidence="1">WSJ</strain>
        <tissue evidence="1">Leaf</tissue>
    </source>
</reference>
<protein>
    <submittedName>
        <fullName evidence="1">Uncharacterized protein</fullName>
    </submittedName>
</protein>
<gene>
    <name evidence="1" type="ORF">QVD17_22492</name>
</gene>
<dbReference type="Proteomes" id="UP001229421">
    <property type="component" value="Unassembled WGS sequence"/>
</dbReference>
<comment type="caution">
    <text evidence="1">The sequence shown here is derived from an EMBL/GenBank/DDBJ whole genome shotgun (WGS) entry which is preliminary data.</text>
</comment>
<evidence type="ECO:0000313" key="1">
    <source>
        <dbReference type="EMBL" id="KAK1420686.1"/>
    </source>
</evidence>
<evidence type="ECO:0000313" key="2">
    <source>
        <dbReference type="Proteomes" id="UP001229421"/>
    </source>
</evidence>
<dbReference type="EMBL" id="JAUHHV010000006">
    <property type="protein sequence ID" value="KAK1420686.1"/>
    <property type="molecule type" value="Genomic_DNA"/>
</dbReference>
<accession>A0AAD8KGK9</accession>
<organism evidence="1 2">
    <name type="scientific">Tagetes erecta</name>
    <name type="common">African marigold</name>
    <dbReference type="NCBI Taxonomy" id="13708"/>
    <lineage>
        <taxon>Eukaryota</taxon>
        <taxon>Viridiplantae</taxon>
        <taxon>Streptophyta</taxon>
        <taxon>Embryophyta</taxon>
        <taxon>Tracheophyta</taxon>
        <taxon>Spermatophyta</taxon>
        <taxon>Magnoliopsida</taxon>
        <taxon>eudicotyledons</taxon>
        <taxon>Gunneridae</taxon>
        <taxon>Pentapetalae</taxon>
        <taxon>asterids</taxon>
        <taxon>campanulids</taxon>
        <taxon>Asterales</taxon>
        <taxon>Asteraceae</taxon>
        <taxon>Asteroideae</taxon>
        <taxon>Heliantheae alliance</taxon>
        <taxon>Tageteae</taxon>
        <taxon>Tagetes</taxon>
    </lineage>
</organism>
<keyword evidence="2" id="KW-1185">Reference proteome</keyword>
<name>A0AAD8KGK9_TARER</name>
<sequence>MVYLYRIGSCCLLRFLQCYIVSDAEFDGFAVSVFHLNLVLCMIHTSNHPFIIQEARDFKEYLGCREVQHQEHDEKHVQRQQEMHKRGLRTSWTDHYVDGHFDLPFECVNYIVVRDKCRQRLSRFIGKRLTNVDARRCHLSVYNRLEGWRVETRKRPDKTHDKVPSLD</sequence>
<proteinExistence type="predicted"/>
<dbReference type="AlphaFoldDB" id="A0AAD8KGK9"/>